<dbReference type="InterPro" id="IPR029479">
    <property type="entry name" value="Nitroreductase"/>
</dbReference>
<dbReference type="EC" id="1.-.-.-" evidence="5"/>
<name>A0A327M9W0_9PROT</name>
<protein>
    <recommendedName>
        <fullName evidence="5">Putative NADH dehydrogenase/NAD(P)H nitroreductase DOO78_08650</fullName>
        <ecNumber evidence="5">1.-.-.-</ecNumber>
    </recommendedName>
</protein>
<proteinExistence type="inferred from homology"/>
<dbReference type="InterPro" id="IPR050461">
    <property type="entry name" value="Nitroreductase_HadB/RutE"/>
</dbReference>
<dbReference type="InterPro" id="IPR023936">
    <property type="entry name" value="RutE-like"/>
</dbReference>
<evidence type="ECO:0000256" key="2">
    <source>
        <dbReference type="ARBA" id="ARBA00022643"/>
    </source>
</evidence>
<dbReference type="Pfam" id="PF00881">
    <property type="entry name" value="Nitroreductase"/>
    <property type="match status" value="1"/>
</dbReference>
<accession>A0A327M9W0</accession>
<comment type="caution">
    <text evidence="7">The sequence shown here is derived from an EMBL/GenBank/DDBJ whole genome shotgun (WGS) entry which is preliminary data.</text>
</comment>
<dbReference type="GO" id="GO:0016491">
    <property type="term" value="F:oxidoreductase activity"/>
    <property type="evidence" value="ECO:0007669"/>
    <property type="project" value="UniProtKB-UniRule"/>
</dbReference>
<evidence type="ECO:0000313" key="7">
    <source>
        <dbReference type="EMBL" id="RAI59710.1"/>
    </source>
</evidence>
<feature type="domain" description="Nitroreductase" evidence="6">
    <location>
        <begin position="35"/>
        <end position="172"/>
    </location>
</feature>
<dbReference type="Proteomes" id="UP000249065">
    <property type="component" value="Unassembled WGS sequence"/>
</dbReference>
<comment type="similarity">
    <text evidence="5">Belongs to the nitroreductase family. HadB/RutE subfamily.</text>
</comment>
<reference evidence="8" key="1">
    <citation type="submission" date="2018-06" db="EMBL/GenBank/DDBJ databases">
        <authorList>
            <person name="Khan S.A."/>
        </authorList>
    </citation>
    <scope>NUCLEOTIDE SEQUENCE [LARGE SCALE GENOMIC DNA]</scope>
    <source>
        <strain evidence="8">DB-1506</strain>
    </source>
</reference>
<keyword evidence="3 5" id="KW-0521">NADP</keyword>
<keyword evidence="2 5" id="KW-0288">FMN</keyword>
<dbReference type="PANTHER" id="PTHR43543:SF1">
    <property type="entry name" value="MALONIC SEMIALDEHYDE REDUCTASE RUTE-RELATED"/>
    <property type="match status" value="1"/>
</dbReference>
<gene>
    <name evidence="7" type="ORF">DOO78_08650</name>
</gene>
<dbReference type="Gene3D" id="3.40.109.10">
    <property type="entry name" value="NADH Oxidase"/>
    <property type="match status" value="1"/>
</dbReference>
<evidence type="ECO:0000256" key="5">
    <source>
        <dbReference type="HAMAP-Rule" id="MF_01204"/>
    </source>
</evidence>
<keyword evidence="1 5" id="KW-0285">Flavoprotein</keyword>
<keyword evidence="8" id="KW-1185">Reference proteome</keyword>
<dbReference type="SUPFAM" id="SSF55469">
    <property type="entry name" value="FMN-dependent nitroreductase-like"/>
    <property type="match status" value="1"/>
</dbReference>
<dbReference type="AlphaFoldDB" id="A0A327M9W0"/>
<evidence type="ECO:0000256" key="4">
    <source>
        <dbReference type="ARBA" id="ARBA00023002"/>
    </source>
</evidence>
<evidence type="ECO:0000259" key="6">
    <source>
        <dbReference type="Pfam" id="PF00881"/>
    </source>
</evidence>
<keyword evidence="5" id="KW-0520">NAD</keyword>
<dbReference type="CDD" id="cd02148">
    <property type="entry name" value="RutE-like"/>
    <property type="match status" value="1"/>
</dbReference>
<dbReference type="NCBIfam" id="NF003768">
    <property type="entry name" value="PRK05365.1"/>
    <property type="match status" value="1"/>
</dbReference>
<sequence>MARPANRQERRMIPDSTTLDEAGRELLFRAARTHHVWTDRPVPDTQLQELYDLLKWGPTSANTCPARFVFLRTHEGKEKLRPALSAGNVETTMRAPVTCIVAHDERFFEALPRLLPGVDAAGWFAGNDRLASETSFRNGTLQGAYLILAARAVGLDAGPMSGFDNALVDATFFPGESWKSNFLVNLGHGEPSALPPRAPRLGFDEACRLE</sequence>
<dbReference type="HAMAP" id="MF_01204">
    <property type="entry name" value="Oxidoreductase_RutE_HadB"/>
    <property type="match status" value="1"/>
</dbReference>
<keyword evidence="4 5" id="KW-0560">Oxidoreductase</keyword>
<comment type="cofactor">
    <cofactor evidence="5">
        <name>FMN</name>
        <dbReference type="ChEBI" id="CHEBI:58210"/>
    </cofactor>
</comment>
<dbReference type="EMBL" id="QLIX01000004">
    <property type="protein sequence ID" value="RAI59710.1"/>
    <property type="molecule type" value="Genomic_DNA"/>
</dbReference>
<organism evidence="7 8">
    <name type="scientific">Roseicella frigidaeris</name>
    <dbReference type="NCBI Taxonomy" id="2230885"/>
    <lineage>
        <taxon>Bacteria</taxon>
        <taxon>Pseudomonadati</taxon>
        <taxon>Pseudomonadota</taxon>
        <taxon>Alphaproteobacteria</taxon>
        <taxon>Acetobacterales</taxon>
        <taxon>Roseomonadaceae</taxon>
        <taxon>Roseicella</taxon>
    </lineage>
</organism>
<evidence type="ECO:0000313" key="8">
    <source>
        <dbReference type="Proteomes" id="UP000249065"/>
    </source>
</evidence>
<evidence type="ECO:0000256" key="1">
    <source>
        <dbReference type="ARBA" id="ARBA00022630"/>
    </source>
</evidence>
<evidence type="ECO:0000256" key="3">
    <source>
        <dbReference type="ARBA" id="ARBA00022857"/>
    </source>
</evidence>
<dbReference type="InterPro" id="IPR000415">
    <property type="entry name" value="Nitroreductase-like"/>
</dbReference>
<dbReference type="PANTHER" id="PTHR43543">
    <property type="entry name" value="MALONIC SEMIALDEHYDE REDUCTASE RUTE-RELATED"/>
    <property type="match status" value="1"/>
</dbReference>
<dbReference type="OrthoDB" id="9784375at2"/>